<organism evidence="8 9">
    <name type="scientific">Pseudooceanicola albus</name>
    <dbReference type="NCBI Taxonomy" id="2692189"/>
    <lineage>
        <taxon>Bacteria</taxon>
        <taxon>Pseudomonadati</taxon>
        <taxon>Pseudomonadota</taxon>
        <taxon>Alphaproteobacteria</taxon>
        <taxon>Rhodobacterales</taxon>
        <taxon>Paracoccaceae</taxon>
        <taxon>Pseudooceanicola</taxon>
    </lineage>
</organism>
<dbReference type="SUPFAM" id="SSF103481">
    <property type="entry name" value="Multidrug resistance efflux transporter EmrE"/>
    <property type="match status" value="2"/>
</dbReference>
<dbReference type="Proteomes" id="UP000477911">
    <property type="component" value="Unassembled WGS sequence"/>
</dbReference>
<dbReference type="AlphaFoldDB" id="A0A6L7FYG5"/>
<evidence type="ECO:0000259" key="7">
    <source>
        <dbReference type="Pfam" id="PF00892"/>
    </source>
</evidence>
<feature type="transmembrane region" description="Helical" evidence="6">
    <location>
        <begin position="245"/>
        <end position="266"/>
    </location>
</feature>
<keyword evidence="5 6" id="KW-0472">Membrane</keyword>
<feature type="transmembrane region" description="Helical" evidence="6">
    <location>
        <begin position="102"/>
        <end position="122"/>
    </location>
</feature>
<dbReference type="GO" id="GO:0016020">
    <property type="term" value="C:membrane"/>
    <property type="evidence" value="ECO:0007669"/>
    <property type="project" value="UniProtKB-SubCell"/>
</dbReference>
<evidence type="ECO:0000256" key="1">
    <source>
        <dbReference type="ARBA" id="ARBA00004141"/>
    </source>
</evidence>
<keyword evidence="9" id="KW-1185">Reference proteome</keyword>
<keyword evidence="4 6" id="KW-1133">Transmembrane helix</keyword>
<evidence type="ECO:0000256" key="2">
    <source>
        <dbReference type="ARBA" id="ARBA00007362"/>
    </source>
</evidence>
<gene>
    <name evidence="8" type="ORF">GR170_02980</name>
</gene>
<dbReference type="PANTHER" id="PTHR32322">
    <property type="entry name" value="INNER MEMBRANE TRANSPORTER"/>
    <property type="match status" value="1"/>
</dbReference>
<feature type="transmembrane region" description="Helical" evidence="6">
    <location>
        <begin position="217"/>
        <end position="238"/>
    </location>
</feature>
<dbReference type="InterPro" id="IPR050638">
    <property type="entry name" value="AA-Vitamin_Transporters"/>
</dbReference>
<dbReference type="Pfam" id="PF00892">
    <property type="entry name" value="EamA"/>
    <property type="match status" value="2"/>
</dbReference>
<protein>
    <submittedName>
        <fullName evidence="8">EamA family transporter</fullName>
    </submittedName>
</protein>
<evidence type="ECO:0000256" key="5">
    <source>
        <dbReference type="ARBA" id="ARBA00023136"/>
    </source>
</evidence>
<dbReference type="EMBL" id="WUMU01000003">
    <property type="protein sequence ID" value="MXN16785.1"/>
    <property type="molecule type" value="Genomic_DNA"/>
</dbReference>
<name>A0A6L7FYG5_9RHOB</name>
<dbReference type="PANTHER" id="PTHR32322:SF2">
    <property type="entry name" value="EAMA DOMAIN-CONTAINING PROTEIN"/>
    <property type="match status" value="1"/>
</dbReference>
<accession>A0A6L7FYG5</accession>
<reference evidence="8 9" key="1">
    <citation type="submission" date="2019-12" db="EMBL/GenBank/DDBJ databases">
        <authorList>
            <person name="Li M."/>
        </authorList>
    </citation>
    <scope>NUCLEOTIDE SEQUENCE [LARGE SCALE GENOMIC DNA]</scope>
    <source>
        <strain evidence="8 9">GBMRC 2024</strain>
    </source>
</reference>
<proteinExistence type="inferred from homology"/>
<dbReference type="InterPro" id="IPR000620">
    <property type="entry name" value="EamA_dom"/>
</dbReference>
<comment type="caution">
    <text evidence="8">The sequence shown here is derived from an EMBL/GenBank/DDBJ whole genome shotgun (WGS) entry which is preliminary data.</text>
</comment>
<evidence type="ECO:0000256" key="6">
    <source>
        <dbReference type="SAM" id="Phobius"/>
    </source>
</evidence>
<feature type="domain" description="EamA" evidence="7">
    <location>
        <begin position="17"/>
        <end position="141"/>
    </location>
</feature>
<comment type="similarity">
    <text evidence="2">Belongs to the EamA transporter family.</text>
</comment>
<feature type="domain" description="EamA" evidence="7">
    <location>
        <begin position="155"/>
        <end position="290"/>
    </location>
</feature>
<evidence type="ECO:0000256" key="4">
    <source>
        <dbReference type="ARBA" id="ARBA00022989"/>
    </source>
</evidence>
<sequence length="300" mass="30895">MSVSLAAPRPASAFLPLILASTFLQGSSFIATQLALASVPPLWLAALRFGVAALPLLPVLLWRGLGLRGLPWRDLWVIGLLQTAGVMAFLTLGLQHTTAPRAAILMASNPLLVALLSAPVLGQRVSPRGWCGLALAGVSICIGPGQLAGGGGLGRGDLLVACGSACWALSTLYGRARAPAVDPWALSFWQMLIGALVLALLALAVREPFALPVGGTGWLAFLWLALPASSGAMSLWFAALRAGGALRASGFLFLCPAFAALIAYAVQGTTLSWHEAGGAVLIAIGVVLLTRRGREGLPEA</sequence>
<evidence type="ECO:0000256" key="3">
    <source>
        <dbReference type="ARBA" id="ARBA00022692"/>
    </source>
</evidence>
<dbReference type="InterPro" id="IPR037185">
    <property type="entry name" value="EmrE-like"/>
</dbReference>
<feature type="transmembrane region" description="Helical" evidence="6">
    <location>
        <begin position="272"/>
        <end position="290"/>
    </location>
</feature>
<evidence type="ECO:0000313" key="9">
    <source>
        <dbReference type="Proteomes" id="UP000477911"/>
    </source>
</evidence>
<comment type="subcellular location">
    <subcellularLocation>
        <location evidence="1">Membrane</location>
        <topology evidence="1">Multi-pass membrane protein</topology>
    </subcellularLocation>
</comment>
<keyword evidence="3 6" id="KW-0812">Transmembrane</keyword>
<feature type="transmembrane region" description="Helical" evidence="6">
    <location>
        <begin position="42"/>
        <end position="63"/>
    </location>
</feature>
<feature type="transmembrane region" description="Helical" evidence="6">
    <location>
        <begin position="186"/>
        <end position="205"/>
    </location>
</feature>
<dbReference type="RefSeq" id="WP_160891475.1">
    <property type="nucleotide sequence ID" value="NZ_WUMU01000003.1"/>
</dbReference>
<evidence type="ECO:0000313" key="8">
    <source>
        <dbReference type="EMBL" id="MXN16785.1"/>
    </source>
</evidence>
<feature type="transmembrane region" description="Helical" evidence="6">
    <location>
        <begin position="75"/>
        <end position="96"/>
    </location>
</feature>